<dbReference type="InterPro" id="IPR012341">
    <property type="entry name" value="6hp_glycosidase-like_sf"/>
</dbReference>
<gene>
    <name evidence="6" type="ORF">MELLADRAFT_116200</name>
</gene>
<dbReference type="SUPFAM" id="SSF48208">
    <property type="entry name" value="Six-hairpin glycosidases"/>
    <property type="match status" value="1"/>
</dbReference>
<dbReference type="KEGG" id="mlr:MELLADRAFT_116200"/>
<dbReference type="PRINTS" id="PR00744">
    <property type="entry name" value="GLHYDRLASE37"/>
</dbReference>
<organism evidence="7">
    <name type="scientific">Melampsora larici-populina (strain 98AG31 / pathotype 3-4-7)</name>
    <name type="common">Poplar leaf rust fungus</name>
    <dbReference type="NCBI Taxonomy" id="747676"/>
    <lineage>
        <taxon>Eukaryota</taxon>
        <taxon>Fungi</taxon>
        <taxon>Dikarya</taxon>
        <taxon>Basidiomycota</taxon>
        <taxon>Pucciniomycotina</taxon>
        <taxon>Pucciniomycetes</taxon>
        <taxon>Pucciniales</taxon>
        <taxon>Melampsoraceae</taxon>
        <taxon>Melampsora</taxon>
    </lineage>
</organism>
<keyword evidence="7" id="KW-1185">Reference proteome</keyword>
<dbReference type="GO" id="GO:0004555">
    <property type="term" value="F:alpha,alpha-trehalase activity"/>
    <property type="evidence" value="ECO:0007669"/>
    <property type="project" value="UniProtKB-EC"/>
</dbReference>
<evidence type="ECO:0000313" key="6">
    <source>
        <dbReference type="EMBL" id="EGG07612.1"/>
    </source>
</evidence>
<evidence type="ECO:0000256" key="3">
    <source>
        <dbReference type="ARBA" id="ARBA00023295"/>
    </source>
</evidence>
<dbReference type="Proteomes" id="UP000001072">
    <property type="component" value="Unassembled WGS sequence"/>
</dbReference>
<dbReference type="EMBL" id="GL883103">
    <property type="protein sequence ID" value="EGG07612.1"/>
    <property type="molecule type" value="Genomic_DNA"/>
</dbReference>
<feature type="coiled-coil region" evidence="5">
    <location>
        <begin position="578"/>
        <end position="612"/>
    </location>
</feature>
<dbReference type="HOGENOM" id="CLU_006451_3_3_1"/>
<dbReference type="InterPro" id="IPR008928">
    <property type="entry name" value="6-hairpin_glycosidase_sf"/>
</dbReference>
<dbReference type="PANTHER" id="PTHR23403:SF6">
    <property type="entry name" value="CYTOSOLIC NEUTRAL TREHALASE-RELATED"/>
    <property type="match status" value="1"/>
</dbReference>
<dbReference type="OrthoDB" id="3542292at2759"/>
<dbReference type="PANTHER" id="PTHR23403">
    <property type="entry name" value="TREHALASE"/>
    <property type="match status" value="1"/>
</dbReference>
<dbReference type="STRING" id="747676.F4RIS5"/>
<evidence type="ECO:0000256" key="4">
    <source>
        <dbReference type="RuleBase" id="RU361180"/>
    </source>
</evidence>
<dbReference type="EC" id="3.2.1.28" evidence="4"/>
<keyword evidence="2 4" id="KW-0378">Hydrolase</keyword>
<dbReference type="AlphaFoldDB" id="F4RIS5"/>
<evidence type="ECO:0000313" key="7">
    <source>
        <dbReference type="Proteomes" id="UP000001072"/>
    </source>
</evidence>
<dbReference type="VEuPathDB" id="FungiDB:MELLADRAFT_116200"/>
<dbReference type="InterPro" id="IPR001661">
    <property type="entry name" value="Glyco_hydro_37"/>
</dbReference>
<evidence type="ECO:0000256" key="2">
    <source>
        <dbReference type="ARBA" id="ARBA00022801"/>
    </source>
</evidence>
<reference evidence="7" key="1">
    <citation type="journal article" date="2011" name="Proc. Natl. Acad. Sci. U.S.A.">
        <title>Obligate biotrophy features unraveled by the genomic analysis of rust fungi.</title>
        <authorList>
            <person name="Duplessis S."/>
            <person name="Cuomo C.A."/>
            <person name="Lin Y.-C."/>
            <person name="Aerts A."/>
            <person name="Tisserant E."/>
            <person name="Veneault-Fourrey C."/>
            <person name="Joly D.L."/>
            <person name="Hacquard S."/>
            <person name="Amselem J."/>
            <person name="Cantarel B.L."/>
            <person name="Chiu R."/>
            <person name="Coutinho P.M."/>
            <person name="Feau N."/>
            <person name="Field M."/>
            <person name="Frey P."/>
            <person name="Gelhaye E."/>
            <person name="Goldberg J."/>
            <person name="Grabherr M.G."/>
            <person name="Kodira C.D."/>
            <person name="Kohler A."/>
            <person name="Kuees U."/>
            <person name="Lindquist E.A."/>
            <person name="Lucas S.M."/>
            <person name="Mago R."/>
            <person name="Mauceli E."/>
            <person name="Morin E."/>
            <person name="Murat C."/>
            <person name="Pangilinan J.L."/>
            <person name="Park R."/>
            <person name="Pearson M."/>
            <person name="Quesneville H."/>
            <person name="Rouhier N."/>
            <person name="Sakthikumar S."/>
            <person name="Salamov A.A."/>
            <person name="Schmutz J."/>
            <person name="Selles B."/>
            <person name="Shapiro H."/>
            <person name="Tanguay P."/>
            <person name="Tuskan G.A."/>
            <person name="Henrissat B."/>
            <person name="Van de Peer Y."/>
            <person name="Rouze P."/>
            <person name="Ellis J.G."/>
            <person name="Dodds P.N."/>
            <person name="Schein J.E."/>
            <person name="Zhong S."/>
            <person name="Hamelin R.C."/>
            <person name="Grigoriev I.V."/>
            <person name="Szabo L.J."/>
            <person name="Martin F."/>
        </authorList>
    </citation>
    <scope>NUCLEOTIDE SEQUENCE [LARGE SCALE GENOMIC DNA]</scope>
    <source>
        <strain evidence="7">98AG31 / pathotype 3-4-7</strain>
    </source>
</reference>
<dbReference type="InParanoid" id="F4RIS5"/>
<dbReference type="GeneID" id="18925767"/>
<evidence type="ECO:0000256" key="5">
    <source>
        <dbReference type="SAM" id="Coils"/>
    </source>
</evidence>
<comment type="similarity">
    <text evidence="1 4">Belongs to the glycosyl hydrolase 37 family.</text>
</comment>
<keyword evidence="5" id="KW-0175">Coiled coil</keyword>
<protein>
    <recommendedName>
        <fullName evidence="4">Trehalase</fullName>
        <ecNumber evidence="4">3.2.1.28</ecNumber>
    </recommendedName>
    <alternativeName>
        <fullName evidence="4">Alpha-trehalose glucohydrolase</fullName>
    </alternativeName>
</protein>
<dbReference type="GO" id="GO:0005993">
    <property type="term" value="P:trehalose catabolic process"/>
    <property type="evidence" value="ECO:0007669"/>
    <property type="project" value="TreeGrafter"/>
</dbReference>
<dbReference type="PROSITE" id="PS00928">
    <property type="entry name" value="TREHALASE_2"/>
    <property type="match status" value="1"/>
</dbReference>
<evidence type="ECO:0000256" key="1">
    <source>
        <dbReference type="ARBA" id="ARBA00005615"/>
    </source>
</evidence>
<proteinExistence type="inferred from homology"/>
<name>F4RIS5_MELLP</name>
<dbReference type="InterPro" id="IPR018232">
    <property type="entry name" value="Glyco_hydro_37_CS"/>
</dbReference>
<comment type="catalytic activity">
    <reaction evidence="4">
        <text>alpha,alpha-trehalose + H2O = alpha-D-glucose + beta-D-glucose</text>
        <dbReference type="Rhea" id="RHEA:32675"/>
        <dbReference type="ChEBI" id="CHEBI:15377"/>
        <dbReference type="ChEBI" id="CHEBI:15903"/>
        <dbReference type="ChEBI" id="CHEBI:16551"/>
        <dbReference type="ChEBI" id="CHEBI:17925"/>
        <dbReference type="EC" id="3.2.1.28"/>
    </reaction>
</comment>
<dbReference type="Pfam" id="PF01204">
    <property type="entry name" value="Trehalase"/>
    <property type="match status" value="1"/>
</dbReference>
<dbReference type="FunCoup" id="F4RIS5">
    <property type="interactions" value="47"/>
</dbReference>
<dbReference type="eggNOG" id="KOG0602">
    <property type="taxonomic scope" value="Eukaryota"/>
</dbReference>
<keyword evidence="3 4" id="KW-0326">Glycosidase</keyword>
<dbReference type="Gene3D" id="1.50.10.10">
    <property type="match status" value="1"/>
</dbReference>
<accession>F4RIS5</accession>
<sequence>MRLTLPIPFKLSSSSLSSPTSTISTTTSIIELQQHIINSNKPMNQLTKLFKEISIKWSSLTRSNLKVIDQILDPKMKSKSLKLFVNTKLKGDITLDLVRDELIRLNPIGELDGVEVLELPEDVNRELFDQHQHGSLYLPYSFVVPGGVFQEMYAWDSFFIVLGLIRDKEIRLAKNMLDNYIYQIEHYGMILNGNRTYYLNRSQLPFITQLIKLIYPTIPTKHSQSWLRRAIKASEKYHEYWTTGNHLVQETGLSRFFDSSPDGTSPPEIVHEVDRRDGKTAHERVRKFFRDHHQAGIPDYDILQYYDPINDKLTEKYMNNDRAMRESGFDTSSRFGMFNAKVLDFNPICLNSLLVQMEFEIHELYQLLHENLLKSLKPNHTEVTEEDINQMNLKKSMKKTEKKSKLWKFKSIERIKLIRKFNWDSDDGMFYDYDYVKGERRKYLFGTCFLPLWCGFASKLESELVVKHALKGLEAEGGLLVSNVDVGDQWDSPYGWAPLQLFGVEGMKKYGFEEEAERVALKFNSMVLKTWIRTGELWEKYDVKKCNEIVDLKFGYATNEVGFGWTNAVFTRFYDLLSNEGKKKLSEINEDIQQAEIKETIEETQVEKVKDENEILGNLIGRINELDPNRREELMKKLSINEVSLKTNLDSDEDWIEVGRENV</sequence>
<dbReference type="RefSeq" id="XP_007408944.1">
    <property type="nucleotide sequence ID" value="XM_007408882.1"/>
</dbReference>